<evidence type="ECO:0000256" key="4">
    <source>
        <dbReference type="ARBA" id="ARBA00022989"/>
    </source>
</evidence>
<evidence type="ECO:0000256" key="5">
    <source>
        <dbReference type="ARBA" id="ARBA00023136"/>
    </source>
</evidence>
<evidence type="ECO:0000313" key="7">
    <source>
        <dbReference type="EMBL" id="QTR02543.1"/>
    </source>
</evidence>
<dbReference type="PRINTS" id="PR00447">
    <property type="entry name" value="NATRESASSCMP"/>
</dbReference>
<dbReference type="InterPro" id="IPR001046">
    <property type="entry name" value="NRAMP_fam"/>
</dbReference>
<evidence type="ECO:0000256" key="6">
    <source>
        <dbReference type="SAM" id="Phobius"/>
    </source>
</evidence>
<sequence length="406" mass="41750">MVGLPVVTRLRSAAVVMGPAFVVAVAYVDPGNIATNMAGGASHGYLLLWVIVSASLLAMFIQYQSAKLGVVTGRNLPQLCRERYPRPVTGLLWAQAELVAMATDLAEFVGAAVALNLLFGVPLLPAALITAAVSAGILALAPLRRRRFESVIIGLLAVVLGGFLYQALQLGPLTGAAAGLVPGFAGTDSVLLATGMLGATVMSHVIYLHSALTQQHHDPDRAVRARTLRASRADIVVALGLSGLVNVSMLVVAAGAFHSTGAPRESLEDMHTGLGDLLGPGAALAFALALLASGLAASSVGTYSGQVVMEGFLRRRIPLALRRLLTMAPALAVLAAGVDPTKALVLSQVVLSFGIPFALVPLVLLGRRADVMGADANSRATTWCGVAGAVVISALNLFLLVRTIAG</sequence>
<protein>
    <submittedName>
        <fullName evidence="7">Nramp family divalent metal transporter</fullName>
    </submittedName>
</protein>
<dbReference type="Pfam" id="PF01566">
    <property type="entry name" value="Nramp"/>
    <property type="match status" value="1"/>
</dbReference>
<feature type="transmembrane region" description="Helical" evidence="6">
    <location>
        <begin position="233"/>
        <end position="257"/>
    </location>
</feature>
<feature type="transmembrane region" description="Helical" evidence="6">
    <location>
        <begin position="386"/>
        <end position="405"/>
    </location>
</feature>
<evidence type="ECO:0000313" key="8">
    <source>
        <dbReference type="Proteomes" id="UP000671828"/>
    </source>
</evidence>
<dbReference type="GO" id="GO:0005384">
    <property type="term" value="F:manganese ion transmembrane transporter activity"/>
    <property type="evidence" value="ECO:0007669"/>
    <property type="project" value="TreeGrafter"/>
</dbReference>
<dbReference type="GO" id="GO:0015086">
    <property type="term" value="F:cadmium ion transmembrane transporter activity"/>
    <property type="evidence" value="ECO:0007669"/>
    <property type="project" value="TreeGrafter"/>
</dbReference>
<evidence type="ECO:0000256" key="3">
    <source>
        <dbReference type="ARBA" id="ARBA00022692"/>
    </source>
</evidence>
<comment type="subcellular location">
    <subcellularLocation>
        <location evidence="1">Membrane</location>
        <topology evidence="1">Multi-pass membrane protein</topology>
    </subcellularLocation>
</comment>
<feature type="transmembrane region" description="Helical" evidence="6">
    <location>
        <begin position="344"/>
        <end position="365"/>
    </location>
</feature>
<feature type="transmembrane region" description="Helical" evidence="6">
    <location>
        <begin position="319"/>
        <end position="338"/>
    </location>
</feature>
<gene>
    <name evidence="7" type="ORF">J7S33_26120</name>
</gene>
<feature type="transmembrane region" description="Helical" evidence="6">
    <location>
        <begin position="123"/>
        <end position="143"/>
    </location>
</feature>
<feature type="transmembrane region" description="Helical" evidence="6">
    <location>
        <begin position="12"/>
        <end position="28"/>
    </location>
</feature>
<proteinExistence type="predicted"/>
<feature type="transmembrane region" description="Helical" evidence="6">
    <location>
        <begin position="40"/>
        <end position="61"/>
    </location>
</feature>
<name>A0A8T8HVE9_9PSEU</name>
<feature type="transmembrane region" description="Helical" evidence="6">
    <location>
        <begin position="277"/>
        <end position="298"/>
    </location>
</feature>
<keyword evidence="3 6" id="KW-0812">Transmembrane</keyword>
<dbReference type="NCBIfam" id="TIGR01197">
    <property type="entry name" value="nramp"/>
    <property type="match status" value="1"/>
</dbReference>
<keyword evidence="2" id="KW-0813">Transport</keyword>
<dbReference type="Proteomes" id="UP000671828">
    <property type="component" value="Chromosome"/>
</dbReference>
<feature type="transmembrane region" description="Helical" evidence="6">
    <location>
        <begin position="150"/>
        <end position="170"/>
    </location>
</feature>
<keyword evidence="5 6" id="KW-0472">Membrane</keyword>
<dbReference type="GO" id="GO:0034755">
    <property type="term" value="P:iron ion transmembrane transport"/>
    <property type="evidence" value="ECO:0007669"/>
    <property type="project" value="TreeGrafter"/>
</dbReference>
<accession>A0A8T8HVE9</accession>
<organism evidence="7 8">
    <name type="scientific">Saccharothrix algeriensis</name>
    <dbReference type="NCBI Taxonomy" id="173560"/>
    <lineage>
        <taxon>Bacteria</taxon>
        <taxon>Bacillati</taxon>
        <taxon>Actinomycetota</taxon>
        <taxon>Actinomycetes</taxon>
        <taxon>Pseudonocardiales</taxon>
        <taxon>Pseudonocardiaceae</taxon>
        <taxon>Saccharothrix</taxon>
    </lineage>
</organism>
<dbReference type="NCBIfam" id="NF001923">
    <property type="entry name" value="PRK00701.1"/>
    <property type="match status" value="1"/>
</dbReference>
<dbReference type="GO" id="GO:0005886">
    <property type="term" value="C:plasma membrane"/>
    <property type="evidence" value="ECO:0007669"/>
    <property type="project" value="TreeGrafter"/>
</dbReference>
<evidence type="ECO:0000256" key="2">
    <source>
        <dbReference type="ARBA" id="ARBA00022448"/>
    </source>
</evidence>
<dbReference type="PANTHER" id="PTHR11706">
    <property type="entry name" value="SOLUTE CARRIER PROTEIN FAMILY 11 MEMBER"/>
    <property type="match status" value="1"/>
</dbReference>
<feature type="transmembrane region" description="Helical" evidence="6">
    <location>
        <begin position="190"/>
        <end position="212"/>
    </location>
</feature>
<evidence type="ECO:0000256" key="1">
    <source>
        <dbReference type="ARBA" id="ARBA00004141"/>
    </source>
</evidence>
<reference evidence="7" key="1">
    <citation type="submission" date="2021-04" db="EMBL/GenBank/DDBJ databases">
        <title>Saccharothrix algeriensis WGS.</title>
        <authorList>
            <person name="Stuskova K."/>
            <person name="Hakalova E."/>
            <person name="Tebbal A.B."/>
            <person name="Eichmeier A."/>
        </authorList>
    </citation>
    <scope>NUCLEOTIDE SEQUENCE</scope>
    <source>
        <strain evidence="7">NRRL B-24137</strain>
    </source>
</reference>
<dbReference type="PANTHER" id="PTHR11706:SF33">
    <property type="entry name" value="NATURAL RESISTANCE-ASSOCIATED MACROPHAGE PROTEIN 2"/>
    <property type="match status" value="1"/>
</dbReference>
<dbReference type="AlphaFoldDB" id="A0A8T8HVE9"/>
<dbReference type="NCBIfam" id="NF037982">
    <property type="entry name" value="Nramp_1"/>
    <property type="match status" value="1"/>
</dbReference>
<dbReference type="EMBL" id="CP072788">
    <property type="protein sequence ID" value="QTR02543.1"/>
    <property type="molecule type" value="Genomic_DNA"/>
</dbReference>
<keyword evidence="4 6" id="KW-1133">Transmembrane helix</keyword>